<proteinExistence type="predicted"/>
<gene>
    <name evidence="2" type="ORF">A8C56_21330</name>
</gene>
<dbReference type="STRING" id="1176587.A8C56_21330"/>
<name>A0A1A9I6I4_9BACT</name>
<keyword evidence="3" id="KW-1185">Reference proteome</keyword>
<dbReference type="Pfam" id="PF15631">
    <property type="entry name" value="Imm-NTF2-2"/>
    <property type="match status" value="1"/>
</dbReference>
<dbReference type="Proteomes" id="UP000077667">
    <property type="component" value="Chromosome"/>
</dbReference>
<feature type="domain" description="NTF2 fold" evidence="1">
    <location>
        <begin position="38"/>
        <end position="102"/>
    </location>
</feature>
<sequence>MVLFACGIINLNCGNHPDKNQKLVNSDSLNVLEKAKVISIAEDIAIKKYGAIIKGELPLKAQLIGDSIWIVEGSLPKGSDGGTVYIELRRSDHKIVRITHSK</sequence>
<evidence type="ECO:0000259" key="1">
    <source>
        <dbReference type="Pfam" id="PF15631"/>
    </source>
</evidence>
<reference evidence="2 3" key="1">
    <citation type="submission" date="2016-05" db="EMBL/GenBank/DDBJ databases">
        <title>Niabella ginsenosidivorans BS26 whole genome sequencing.</title>
        <authorList>
            <person name="Im W.T."/>
            <person name="Siddiqi M.Z."/>
        </authorList>
    </citation>
    <scope>NUCLEOTIDE SEQUENCE [LARGE SCALE GENOMIC DNA]</scope>
    <source>
        <strain evidence="2 3">BS26</strain>
    </source>
</reference>
<evidence type="ECO:0000313" key="3">
    <source>
        <dbReference type="Proteomes" id="UP000077667"/>
    </source>
</evidence>
<protein>
    <recommendedName>
        <fullName evidence="1">NTF2 fold domain-containing protein</fullName>
    </recommendedName>
</protein>
<dbReference type="EMBL" id="CP015772">
    <property type="protein sequence ID" value="ANH83183.1"/>
    <property type="molecule type" value="Genomic_DNA"/>
</dbReference>
<dbReference type="AlphaFoldDB" id="A0A1A9I6I4"/>
<evidence type="ECO:0000313" key="2">
    <source>
        <dbReference type="EMBL" id="ANH83183.1"/>
    </source>
</evidence>
<organism evidence="2 3">
    <name type="scientific">Niabella ginsenosidivorans</name>
    <dbReference type="NCBI Taxonomy" id="1176587"/>
    <lineage>
        <taxon>Bacteria</taxon>
        <taxon>Pseudomonadati</taxon>
        <taxon>Bacteroidota</taxon>
        <taxon>Chitinophagia</taxon>
        <taxon>Chitinophagales</taxon>
        <taxon>Chitinophagaceae</taxon>
        <taxon>Niabella</taxon>
    </lineage>
</organism>
<dbReference type="InterPro" id="IPR028921">
    <property type="entry name" value="NTF2_fold_dom"/>
</dbReference>
<accession>A0A1A9I6I4</accession>
<dbReference type="KEGG" id="nia:A8C56_21330"/>